<sequence length="137" mass="15030">MAASSAAASLPTSNAGGRATAKGKSDASFMESSLKRKRGIFTRELRAMMYGFGDDPDPIPETMSLVEDILLDYITEMVHKAQDIASGRGKLTTEDLLFLLRKDGPKLARAEQLLRLDEVLKIARKAFVIDEEKLALD</sequence>
<evidence type="ECO:0000256" key="2">
    <source>
        <dbReference type="ARBA" id="ARBA00023015"/>
    </source>
</evidence>
<protein>
    <recommendedName>
        <fullName evidence="6">Transcription initiation factor TFIID subunit 13</fullName>
    </recommendedName>
</protein>
<keyword evidence="4" id="KW-0539">Nucleus</keyword>
<dbReference type="InterPro" id="IPR003195">
    <property type="entry name" value="TFIID_TAF13"/>
</dbReference>
<dbReference type="GO" id="GO:0006366">
    <property type="term" value="P:transcription by RNA polymerase II"/>
    <property type="evidence" value="ECO:0007669"/>
    <property type="project" value="InterPro"/>
</dbReference>
<evidence type="ECO:0000256" key="3">
    <source>
        <dbReference type="ARBA" id="ARBA00023163"/>
    </source>
</evidence>
<reference evidence="8" key="1">
    <citation type="submission" date="2021-01" db="EMBL/GenBank/DDBJ databases">
        <title>Adiantum capillus-veneris genome.</title>
        <authorList>
            <person name="Fang Y."/>
            <person name="Liao Q."/>
        </authorList>
    </citation>
    <scope>NUCLEOTIDE SEQUENCE</scope>
    <source>
        <strain evidence="8">H3</strain>
        <tissue evidence="8">Leaf</tissue>
    </source>
</reference>
<gene>
    <name evidence="8" type="ORF">GOP47_0008991</name>
</gene>
<dbReference type="Gene3D" id="1.10.20.10">
    <property type="entry name" value="Histone, subunit A"/>
    <property type="match status" value="1"/>
</dbReference>
<accession>A0A9D4UZX8</accession>
<dbReference type="InterPro" id="IPR009072">
    <property type="entry name" value="Histone-fold"/>
</dbReference>
<feature type="region of interest" description="Disordered" evidence="7">
    <location>
        <begin position="1"/>
        <end position="24"/>
    </location>
</feature>
<dbReference type="EMBL" id="JABFUD020000008">
    <property type="protein sequence ID" value="KAI5076926.1"/>
    <property type="molecule type" value="Genomic_DNA"/>
</dbReference>
<dbReference type="Proteomes" id="UP000886520">
    <property type="component" value="Chromosome 8"/>
</dbReference>
<comment type="subcellular location">
    <subcellularLocation>
        <location evidence="1">Nucleus</location>
    </subcellularLocation>
</comment>
<organism evidence="8 9">
    <name type="scientific">Adiantum capillus-veneris</name>
    <name type="common">Maidenhair fern</name>
    <dbReference type="NCBI Taxonomy" id="13818"/>
    <lineage>
        <taxon>Eukaryota</taxon>
        <taxon>Viridiplantae</taxon>
        <taxon>Streptophyta</taxon>
        <taxon>Embryophyta</taxon>
        <taxon>Tracheophyta</taxon>
        <taxon>Polypodiopsida</taxon>
        <taxon>Polypodiidae</taxon>
        <taxon>Polypodiales</taxon>
        <taxon>Pteridineae</taxon>
        <taxon>Pteridaceae</taxon>
        <taxon>Vittarioideae</taxon>
        <taxon>Adiantum</taxon>
    </lineage>
</organism>
<dbReference type="CDD" id="cd07978">
    <property type="entry name" value="HFD_TAF13"/>
    <property type="match status" value="1"/>
</dbReference>
<evidence type="ECO:0000256" key="6">
    <source>
        <dbReference type="ARBA" id="ARBA00040136"/>
    </source>
</evidence>
<keyword evidence="2" id="KW-0805">Transcription regulation</keyword>
<dbReference type="PANTHER" id="PTHR11380:SF5">
    <property type="entry name" value="TRANSCRIPTION INITIATION FACTOR TFIID SUBUNIT 13"/>
    <property type="match status" value="1"/>
</dbReference>
<evidence type="ECO:0000256" key="5">
    <source>
        <dbReference type="ARBA" id="ARBA00038392"/>
    </source>
</evidence>
<dbReference type="AlphaFoldDB" id="A0A9D4UZX8"/>
<evidence type="ECO:0000313" key="8">
    <source>
        <dbReference type="EMBL" id="KAI5076926.1"/>
    </source>
</evidence>
<dbReference type="GO" id="GO:0046982">
    <property type="term" value="F:protein heterodimerization activity"/>
    <property type="evidence" value="ECO:0007669"/>
    <property type="project" value="InterPro"/>
</dbReference>
<dbReference type="PANTHER" id="PTHR11380">
    <property type="entry name" value="TRANSCRIPTION INITIATION FACTOR TFIID/SUPT3-RELATED"/>
    <property type="match status" value="1"/>
</dbReference>
<keyword evidence="9" id="KW-1185">Reference proteome</keyword>
<proteinExistence type="inferred from homology"/>
<dbReference type="OrthoDB" id="10266074at2759"/>
<comment type="similarity">
    <text evidence="5">Belongs to the TAF13 family.</text>
</comment>
<evidence type="ECO:0000256" key="4">
    <source>
        <dbReference type="ARBA" id="ARBA00023242"/>
    </source>
</evidence>
<evidence type="ECO:0000256" key="1">
    <source>
        <dbReference type="ARBA" id="ARBA00004123"/>
    </source>
</evidence>
<name>A0A9D4UZX8_ADICA</name>
<dbReference type="GO" id="GO:0005634">
    <property type="term" value="C:nucleus"/>
    <property type="evidence" value="ECO:0007669"/>
    <property type="project" value="UniProtKB-SubCell"/>
</dbReference>
<evidence type="ECO:0000313" key="9">
    <source>
        <dbReference type="Proteomes" id="UP000886520"/>
    </source>
</evidence>
<dbReference type="SUPFAM" id="SSF47113">
    <property type="entry name" value="Histone-fold"/>
    <property type="match status" value="1"/>
</dbReference>
<evidence type="ECO:0000256" key="7">
    <source>
        <dbReference type="SAM" id="MobiDB-lite"/>
    </source>
</evidence>
<keyword evidence="3" id="KW-0804">Transcription</keyword>
<comment type="caution">
    <text evidence="8">The sequence shown here is derived from an EMBL/GenBank/DDBJ whole genome shotgun (WGS) entry which is preliminary data.</text>
</comment>
<dbReference type="Pfam" id="PF02269">
    <property type="entry name" value="TFIID-18kDa"/>
    <property type="match status" value="1"/>
</dbReference>